<evidence type="ECO:0000259" key="2">
    <source>
        <dbReference type="Pfam" id="PF04773"/>
    </source>
</evidence>
<dbReference type="RefSeq" id="WP_062901480.1">
    <property type="nucleotide sequence ID" value="NZ_CP013342.1"/>
</dbReference>
<dbReference type="STRING" id="1219058.AOA14_08605"/>
<dbReference type="Pfam" id="PF04773">
    <property type="entry name" value="FecR"/>
    <property type="match status" value="1"/>
</dbReference>
<reference evidence="5" key="1">
    <citation type="submission" date="2015-11" db="EMBL/GenBank/DDBJ databases">
        <title>Complete genome sequence of a polyethylene glycol-degrading strain Sphingopyxis terrae strain 203-1 (NBRC 15098).</title>
        <authorList>
            <person name="Yoshiyuki O."/>
            <person name="Shouta N."/>
            <person name="Nagata Y."/>
            <person name="Numata M."/>
            <person name="Tsuchikane K."/>
            <person name="Hosoyama A."/>
            <person name="Yamazoe A."/>
            <person name="Tsuda M."/>
            <person name="Fujita N."/>
            <person name="Kawai F."/>
        </authorList>
    </citation>
    <scope>NUCLEOTIDE SEQUENCE [LARGE SCALE GENOMIC DNA]</scope>
    <source>
        <strain evidence="5">203-1</strain>
    </source>
</reference>
<dbReference type="PIRSF" id="PIRSF018266">
    <property type="entry name" value="FecR"/>
    <property type="match status" value="1"/>
</dbReference>
<dbReference type="EMBL" id="CP013342">
    <property type="protein sequence ID" value="AMU94659.1"/>
    <property type="molecule type" value="Genomic_DNA"/>
</dbReference>
<dbReference type="InterPro" id="IPR012373">
    <property type="entry name" value="Ferrdict_sens_TM"/>
</dbReference>
<dbReference type="GO" id="GO:0016989">
    <property type="term" value="F:sigma factor antagonist activity"/>
    <property type="evidence" value="ECO:0007669"/>
    <property type="project" value="TreeGrafter"/>
</dbReference>
<feature type="domain" description="FecR N-terminal" evidence="3">
    <location>
        <begin position="15"/>
        <end position="52"/>
    </location>
</feature>
<dbReference type="InterPro" id="IPR032623">
    <property type="entry name" value="FecR_N"/>
</dbReference>
<feature type="transmembrane region" description="Helical" evidence="1">
    <location>
        <begin position="82"/>
        <end position="104"/>
    </location>
</feature>
<accession>A0A142VY62</accession>
<dbReference type="Proteomes" id="UP000076234">
    <property type="component" value="Chromosome"/>
</dbReference>
<dbReference type="Pfam" id="PF16220">
    <property type="entry name" value="DUF4880"/>
    <property type="match status" value="1"/>
</dbReference>
<proteinExistence type="predicted"/>
<evidence type="ECO:0008006" key="6">
    <source>
        <dbReference type="Google" id="ProtNLM"/>
    </source>
</evidence>
<evidence type="ECO:0000259" key="3">
    <source>
        <dbReference type="Pfam" id="PF16220"/>
    </source>
</evidence>
<evidence type="ECO:0000313" key="5">
    <source>
        <dbReference type="Proteomes" id="UP000076234"/>
    </source>
</evidence>
<sequence length="329" mass="34662">MSGPGGHDYTVDEVARAWLVKLRGGDGDALRDEFDAWLQASAEHREAYRRAEKRMAALAILKTSPRHGTAHAEARRGRVRGWFAWGAAATALALLIIAIGAAGAPLPGQPGGAARAFAAEPIETQRGEIRTFQLADGSSVTLDTDSRLDVAFAKDARSVRLVRGRVRLSVVRGDVPLKIEAGRGGAIANDAEIDLSLDAEGTVVASLRRGAAEVRADGDSGEAKRVEAGSALAYGPGKRLAPVAAPATVIPAGWPAGWADYRSIRLGALVAEANRYAAVPIVIDDSAIAAREVSGRFHISETEAFAERIAMLLDLAVDSQADAIHLSRR</sequence>
<evidence type="ECO:0000313" key="4">
    <source>
        <dbReference type="EMBL" id="AMU94659.1"/>
    </source>
</evidence>
<feature type="domain" description="FecR protein" evidence="2">
    <location>
        <begin position="122"/>
        <end position="212"/>
    </location>
</feature>
<name>A0A142VY62_9SPHN</name>
<dbReference type="PANTHER" id="PTHR30273">
    <property type="entry name" value="PERIPLASMIC SIGNAL SENSOR AND SIGMA FACTOR ACTIVATOR FECR-RELATED"/>
    <property type="match status" value="1"/>
</dbReference>
<organism evidence="4 5">
    <name type="scientific">Sphingopyxis terrae subsp. terrae NBRC 15098</name>
    <dbReference type="NCBI Taxonomy" id="1219058"/>
    <lineage>
        <taxon>Bacteria</taxon>
        <taxon>Pseudomonadati</taxon>
        <taxon>Pseudomonadota</taxon>
        <taxon>Alphaproteobacteria</taxon>
        <taxon>Sphingomonadales</taxon>
        <taxon>Sphingomonadaceae</taxon>
        <taxon>Sphingopyxis</taxon>
    </lineage>
</organism>
<reference evidence="4 5" key="2">
    <citation type="journal article" date="2016" name="Genome Announc.">
        <title>Complete Genome Sequence of Sphingopyxis terrae Strain 203-1 (NBRC 111660), a Polyethylene Glycol Degrader.</title>
        <authorList>
            <person name="Ohtsubo Y."/>
            <person name="Nonoyama S."/>
            <person name="Nagata Y."/>
            <person name="Numata M."/>
            <person name="Tsuchikane K."/>
            <person name="Hosoyama A."/>
            <person name="Yamazoe A."/>
            <person name="Tsuda M."/>
            <person name="Fujita N."/>
            <person name="Kawai F."/>
        </authorList>
    </citation>
    <scope>NUCLEOTIDE SEQUENCE [LARGE SCALE GENOMIC DNA]</scope>
    <source>
        <strain evidence="4 5">203-1</strain>
    </source>
</reference>
<keyword evidence="1" id="KW-1133">Transmembrane helix</keyword>
<protein>
    <recommendedName>
        <fullName evidence="6">FecR family protein</fullName>
    </recommendedName>
</protein>
<evidence type="ECO:0000256" key="1">
    <source>
        <dbReference type="SAM" id="Phobius"/>
    </source>
</evidence>
<dbReference type="PANTHER" id="PTHR30273:SF2">
    <property type="entry name" value="PROTEIN FECR"/>
    <property type="match status" value="1"/>
</dbReference>
<gene>
    <name evidence="4" type="ORF">AOA14_08605</name>
</gene>
<dbReference type="InterPro" id="IPR006860">
    <property type="entry name" value="FecR"/>
</dbReference>
<dbReference type="AlphaFoldDB" id="A0A142VY62"/>
<keyword evidence="1" id="KW-0812">Transmembrane</keyword>
<dbReference type="KEGG" id="ster:AOA14_08605"/>
<dbReference type="Gene3D" id="2.60.120.1440">
    <property type="match status" value="1"/>
</dbReference>
<keyword evidence="1" id="KW-0472">Membrane</keyword>